<dbReference type="PIRSF" id="PIRSF003314">
    <property type="entry name" value="IPP_isomerase"/>
    <property type="match status" value="1"/>
</dbReference>
<evidence type="ECO:0000256" key="8">
    <source>
        <dbReference type="ARBA" id="ARBA00023229"/>
    </source>
</evidence>
<evidence type="ECO:0000259" key="12">
    <source>
        <dbReference type="Pfam" id="PF01070"/>
    </source>
</evidence>
<feature type="binding site" evidence="11">
    <location>
        <position position="191"/>
    </location>
    <ligand>
        <name>FMN</name>
        <dbReference type="ChEBI" id="CHEBI:58210"/>
    </ligand>
</feature>
<feature type="binding site" evidence="11">
    <location>
        <position position="64"/>
    </location>
    <ligand>
        <name>FMN</name>
        <dbReference type="ChEBI" id="CHEBI:58210"/>
    </ligand>
</feature>
<dbReference type="GO" id="GO:0005737">
    <property type="term" value="C:cytoplasm"/>
    <property type="evidence" value="ECO:0007669"/>
    <property type="project" value="UniProtKB-SubCell"/>
</dbReference>
<comment type="similarity">
    <text evidence="11">Belongs to the IPP isomerase type 2 family.</text>
</comment>
<feature type="binding site" evidence="11">
    <location>
        <position position="160"/>
    </location>
    <ligand>
        <name>Mg(2+)</name>
        <dbReference type="ChEBI" id="CHEBI:18420"/>
    </ligand>
</feature>
<keyword evidence="7 11" id="KW-0521">NADP</keyword>
<dbReference type="InterPro" id="IPR000262">
    <property type="entry name" value="FMN-dep_DH"/>
</dbReference>
<evidence type="ECO:0000313" key="14">
    <source>
        <dbReference type="Proteomes" id="UP000198461"/>
    </source>
</evidence>
<dbReference type="GO" id="GO:0070402">
    <property type="term" value="F:NADPH binding"/>
    <property type="evidence" value="ECO:0007669"/>
    <property type="project" value="UniProtKB-UniRule"/>
</dbReference>
<evidence type="ECO:0000256" key="5">
    <source>
        <dbReference type="ARBA" id="ARBA00022723"/>
    </source>
</evidence>
<dbReference type="SUPFAM" id="SSF51395">
    <property type="entry name" value="FMN-linked oxidoreductases"/>
    <property type="match status" value="1"/>
</dbReference>
<dbReference type="HAMAP" id="MF_00354">
    <property type="entry name" value="Idi_2"/>
    <property type="match status" value="1"/>
</dbReference>
<dbReference type="RefSeq" id="WP_074201537.1">
    <property type="nucleotide sequence ID" value="NZ_FSRE01000003.1"/>
</dbReference>
<feature type="binding site" evidence="11">
    <location>
        <position position="96"/>
    </location>
    <ligand>
        <name>FMN</name>
        <dbReference type="ChEBI" id="CHEBI:58210"/>
    </ligand>
</feature>
<comment type="catalytic activity">
    <reaction evidence="11">
        <text>isopentenyl diphosphate = dimethylallyl diphosphate</text>
        <dbReference type="Rhea" id="RHEA:23284"/>
        <dbReference type="ChEBI" id="CHEBI:57623"/>
        <dbReference type="ChEBI" id="CHEBI:128769"/>
        <dbReference type="EC" id="5.3.3.2"/>
    </reaction>
</comment>
<feature type="binding site" evidence="11">
    <location>
        <begin position="7"/>
        <end position="8"/>
    </location>
    <ligand>
        <name>substrate</name>
    </ligand>
</feature>
<keyword evidence="3 11" id="KW-0285">Flavoprotein</keyword>
<feature type="domain" description="FMN-dependent dehydrogenase" evidence="12">
    <location>
        <begin position="175"/>
        <end position="328"/>
    </location>
</feature>
<dbReference type="GO" id="GO:0004452">
    <property type="term" value="F:isopentenyl-diphosphate delta-isomerase activity"/>
    <property type="evidence" value="ECO:0007669"/>
    <property type="project" value="UniProtKB-UniRule"/>
</dbReference>
<evidence type="ECO:0000256" key="1">
    <source>
        <dbReference type="ARBA" id="ARBA00001917"/>
    </source>
</evidence>
<dbReference type="NCBIfam" id="TIGR02151">
    <property type="entry name" value="IPP_isom_2"/>
    <property type="match status" value="1"/>
</dbReference>
<proteinExistence type="inferred from homology"/>
<comment type="function">
    <text evidence="11">Involved in the biosynthesis of isoprenoids. Catalyzes the 1,3-allylic rearrangement of the homoallylic substrate isopentenyl (IPP) to its allylic isomer, dimethylallyl diphosphate (DMAPP).</text>
</comment>
<dbReference type="STRING" id="364032.SAMN05443662_1252"/>
<evidence type="ECO:0000313" key="13">
    <source>
        <dbReference type="EMBL" id="SIO04270.1"/>
    </source>
</evidence>
<keyword evidence="8 11" id="KW-0414">Isoprene biosynthesis</keyword>
<dbReference type="GO" id="GO:0000287">
    <property type="term" value="F:magnesium ion binding"/>
    <property type="evidence" value="ECO:0007669"/>
    <property type="project" value="UniProtKB-UniRule"/>
</dbReference>
<dbReference type="GO" id="GO:0010181">
    <property type="term" value="F:FMN binding"/>
    <property type="evidence" value="ECO:0007669"/>
    <property type="project" value="UniProtKB-UniRule"/>
</dbReference>
<evidence type="ECO:0000256" key="9">
    <source>
        <dbReference type="ARBA" id="ARBA00023235"/>
    </source>
</evidence>
<dbReference type="EC" id="5.3.3.2" evidence="11"/>
<dbReference type="InterPro" id="IPR013785">
    <property type="entry name" value="Aldolase_TIM"/>
</dbReference>
<dbReference type="PANTHER" id="PTHR43665">
    <property type="entry name" value="ISOPENTENYL-DIPHOSPHATE DELTA-ISOMERASE"/>
    <property type="match status" value="1"/>
</dbReference>
<evidence type="ECO:0000256" key="6">
    <source>
        <dbReference type="ARBA" id="ARBA00022842"/>
    </source>
</evidence>
<comment type="cofactor">
    <cofactor evidence="11">
        <name>NADPH</name>
        <dbReference type="ChEBI" id="CHEBI:57783"/>
    </cofactor>
</comment>
<comment type="cofactor">
    <cofactor evidence="1 11">
        <name>FMN</name>
        <dbReference type="ChEBI" id="CHEBI:58210"/>
    </cofactor>
</comment>
<feature type="binding site" evidence="11">
    <location>
        <begin position="288"/>
        <end position="289"/>
    </location>
    <ligand>
        <name>FMN</name>
        <dbReference type="ChEBI" id="CHEBI:58210"/>
    </ligand>
</feature>
<dbReference type="PANTHER" id="PTHR43665:SF1">
    <property type="entry name" value="ISOPENTENYL-DIPHOSPHATE DELTA-ISOMERASE"/>
    <property type="match status" value="1"/>
</dbReference>
<comment type="cofactor">
    <cofactor evidence="11">
        <name>Mg(2+)</name>
        <dbReference type="ChEBI" id="CHEBI:18420"/>
    </cofactor>
</comment>
<evidence type="ECO:0000256" key="11">
    <source>
        <dbReference type="HAMAP-Rule" id="MF_00354"/>
    </source>
</evidence>
<dbReference type="GO" id="GO:0008299">
    <property type="term" value="P:isoprenoid biosynthetic process"/>
    <property type="evidence" value="ECO:0007669"/>
    <property type="project" value="UniProtKB-UniRule"/>
</dbReference>
<feature type="binding site" evidence="11">
    <location>
        <begin position="96"/>
        <end position="98"/>
    </location>
    <ligand>
        <name>substrate</name>
    </ligand>
</feature>
<feature type="binding site" evidence="11">
    <location>
        <position position="221"/>
    </location>
    <ligand>
        <name>FMN</name>
        <dbReference type="ChEBI" id="CHEBI:58210"/>
    </ligand>
</feature>
<feature type="binding site" evidence="11">
    <location>
        <begin position="65"/>
        <end position="67"/>
    </location>
    <ligand>
        <name>FMN</name>
        <dbReference type="ChEBI" id="CHEBI:58210"/>
    </ligand>
</feature>
<protein>
    <recommendedName>
        <fullName evidence="11">Isopentenyl-diphosphate delta-isomerase</fullName>
        <shortName evidence="11">IPP isomerase</shortName>
        <ecNumber evidence="11">5.3.3.2</ecNumber>
    </recommendedName>
    <alternativeName>
        <fullName evidence="11">Isopentenyl diphosphate:dimethylallyl diphosphate isomerase</fullName>
    </alternativeName>
    <alternativeName>
        <fullName evidence="11">Isopentenyl pyrophosphate isomerase</fullName>
    </alternativeName>
    <alternativeName>
        <fullName evidence="11">Type 2 isopentenyl diphosphate isomerase</fullName>
        <shortName evidence="11">IDI-2</shortName>
    </alternativeName>
</protein>
<evidence type="ECO:0000256" key="4">
    <source>
        <dbReference type="ARBA" id="ARBA00022643"/>
    </source>
</evidence>
<accession>A0A1N6G9P2</accession>
<dbReference type="AlphaFoldDB" id="A0A1N6G9P2"/>
<organism evidence="13 14">
    <name type="scientific">Sulfurivirga caldicuralii</name>
    <dbReference type="NCBI Taxonomy" id="364032"/>
    <lineage>
        <taxon>Bacteria</taxon>
        <taxon>Pseudomonadati</taxon>
        <taxon>Pseudomonadota</taxon>
        <taxon>Gammaproteobacteria</taxon>
        <taxon>Thiotrichales</taxon>
        <taxon>Piscirickettsiaceae</taxon>
        <taxon>Sulfurivirga</taxon>
    </lineage>
</organism>
<sequence>MSSLQQRKEDHIRVVLEDTAVDRRQSGLEQIRLMHRALPELDYDAVDPRCTFLDYTLSFPFLISSMTGGQGDALGRINRHLAEAAEAMGVAMAVGSQRIMLAHPEAAESFRLRRYAPSVPLIANLGAVQLNEGITLDDIDRIVDTLEADALYLHLNPLQEVIQPEGDRNFAGLADKIAEVTDYLPIPVILKEVGCGLSPADIELGLQAGVRYFDVAGRGGTSWSRIEAHRSDDDLGITFQDWGLTTLEALQLARPYRERAHLIASGGLRSGVDLYKCVIMGSFMCGVAGPLLQAATESTEAVIQVIERFYREYRTAQFLTGAATFEQAYDNAQLILRA</sequence>
<evidence type="ECO:0000256" key="7">
    <source>
        <dbReference type="ARBA" id="ARBA00022857"/>
    </source>
</evidence>
<evidence type="ECO:0000256" key="3">
    <source>
        <dbReference type="ARBA" id="ARBA00022630"/>
    </source>
</evidence>
<dbReference type="GO" id="GO:0016491">
    <property type="term" value="F:oxidoreductase activity"/>
    <property type="evidence" value="ECO:0007669"/>
    <property type="project" value="InterPro"/>
</dbReference>
<dbReference type="Proteomes" id="UP000198461">
    <property type="component" value="Unassembled WGS sequence"/>
</dbReference>
<gene>
    <name evidence="11" type="primary">fni</name>
    <name evidence="13" type="ORF">SAMN05443662_1252</name>
</gene>
<keyword evidence="14" id="KW-1185">Reference proteome</keyword>
<feature type="binding site" evidence="11">
    <location>
        <position position="159"/>
    </location>
    <ligand>
        <name>substrate</name>
    </ligand>
</feature>
<feature type="binding site" evidence="11">
    <location>
        <begin position="267"/>
        <end position="269"/>
    </location>
    <ligand>
        <name>FMN</name>
        <dbReference type="ChEBI" id="CHEBI:58210"/>
    </ligand>
</feature>
<keyword evidence="5 11" id="KW-0479">Metal-binding</keyword>
<evidence type="ECO:0000256" key="2">
    <source>
        <dbReference type="ARBA" id="ARBA00022490"/>
    </source>
</evidence>
<dbReference type="CDD" id="cd02811">
    <property type="entry name" value="IDI-2_FMN"/>
    <property type="match status" value="1"/>
</dbReference>
<comment type="caution">
    <text evidence="11">Lacks conserved residue(s) required for the propagation of feature annotation.</text>
</comment>
<keyword evidence="2 11" id="KW-0963">Cytoplasm</keyword>
<dbReference type="EMBL" id="FSRE01000003">
    <property type="protein sequence ID" value="SIO04270.1"/>
    <property type="molecule type" value="Genomic_DNA"/>
</dbReference>
<name>A0A1N6G9P2_9GAMM</name>
<dbReference type="Gene3D" id="3.20.20.70">
    <property type="entry name" value="Aldolase class I"/>
    <property type="match status" value="1"/>
</dbReference>
<comment type="subunit">
    <text evidence="10 11">Homooctamer. Dimer of tetramers.</text>
</comment>
<evidence type="ECO:0000256" key="10">
    <source>
        <dbReference type="ARBA" id="ARBA00025810"/>
    </source>
</evidence>
<keyword evidence="6 11" id="KW-0460">Magnesium</keyword>
<keyword evidence="4 11" id="KW-0288">FMN</keyword>
<reference evidence="13 14" key="1">
    <citation type="submission" date="2016-11" db="EMBL/GenBank/DDBJ databases">
        <authorList>
            <person name="Jaros S."/>
            <person name="Januszkiewicz K."/>
            <person name="Wedrychowicz H."/>
        </authorList>
    </citation>
    <scope>NUCLEOTIDE SEQUENCE [LARGE SCALE GENOMIC DNA]</scope>
    <source>
        <strain evidence="13 14">DSM 17737</strain>
    </source>
</reference>
<dbReference type="Pfam" id="PF01070">
    <property type="entry name" value="FMN_dh"/>
    <property type="match status" value="1"/>
</dbReference>
<feature type="binding site" evidence="11">
    <location>
        <position position="124"/>
    </location>
    <ligand>
        <name>FMN</name>
        <dbReference type="ChEBI" id="CHEBI:58210"/>
    </ligand>
</feature>
<dbReference type="OrthoDB" id="9795032at2"/>
<keyword evidence="9 11" id="KW-0413">Isomerase</keyword>
<comment type="subcellular location">
    <subcellularLocation>
        <location evidence="11">Cytoplasm</location>
    </subcellularLocation>
</comment>
<dbReference type="InterPro" id="IPR011179">
    <property type="entry name" value="IPdP_isomerase"/>
</dbReference>